<dbReference type="InterPro" id="IPR006143">
    <property type="entry name" value="RND_pump_MFP"/>
</dbReference>
<feature type="domain" description="CzcB-like C-terminal circularly permuted SH3-like" evidence="11">
    <location>
        <begin position="359"/>
        <end position="419"/>
    </location>
</feature>
<dbReference type="Pfam" id="PF25954">
    <property type="entry name" value="Beta-barrel_RND_2"/>
    <property type="match status" value="1"/>
</dbReference>
<dbReference type="Pfam" id="PF19335">
    <property type="entry name" value="HMBD"/>
    <property type="match status" value="2"/>
</dbReference>
<dbReference type="Pfam" id="PF25919">
    <property type="entry name" value="BSH_CusB"/>
    <property type="match status" value="1"/>
</dbReference>
<feature type="compositionally biased region" description="Basic and acidic residues" evidence="6">
    <location>
        <begin position="44"/>
        <end position="53"/>
    </location>
</feature>
<dbReference type="GO" id="GO:0046686">
    <property type="term" value="P:response to cadmium ion"/>
    <property type="evidence" value="ECO:0007669"/>
    <property type="project" value="UniProtKB-KW"/>
</dbReference>
<feature type="domain" description="Heavy metal binding" evidence="7">
    <location>
        <begin position="66"/>
        <end position="92"/>
    </location>
</feature>
<evidence type="ECO:0000259" key="10">
    <source>
        <dbReference type="Pfam" id="PF25954"/>
    </source>
</evidence>
<evidence type="ECO:0000313" key="13">
    <source>
        <dbReference type="Proteomes" id="UP000427716"/>
    </source>
</evidence>
<keyword evidence="3" id="KW-0862">Zinc</keyword>
<evidence type="ECO:0000313" key="12">
    <source>
        <dbReference type="EMBL" id="QGT79658.1"/>
    </source>
</evidence>
<dbReference type="NCBIfam" id="TIGR01730">
    <property type="entry name" value="RND_mfp"/>
    <property type="match status" value="1"/>
</dbReference>
<evidence type="ECO:0000259" key="8">
    <source>
        <dbReference type="Pfam" id="PF25869"/>
    </source>
</evidence>
<dbReference type="Gene3D" id="2.40.420.20">
    <property type="match status" value="1"/>
</dbReference>
<dbReference type="GO" id="GO:0022857">
    <property type="term" value="F:transmembrane transporter activity"/>
    <property type="evidence" value="ECO:0007669"/>
    <property type="project" value="InterPro"/>
</dbReference>
<keyword evidence="2" id="KW-0813">Transport</keyword>
<evidence type="ECO:0000259" key="9">
    <source>
        <dbReference type="Pfam" id="PF25919"/>
    </source>
</evidence>
<name>A0A6I6D4D0_9GAMM</name>
<reference evidence="12 13" key="1">
    <citation type="submission" date="2019-11" db="EMBL/GenBank/DDBJ databases">
        <authorList>
            <person name="Zhang J."/>
            <person name="Sun C."/>
        </authorList>
    </citation>
    <scope>NUCLEOTIDE SEQUENCE [LARGE SCALE GENOMIC DNA]</scope>
    <source>
        <strain evidence="13">sp2</strain>
    </source>
</reference>
<dbReference type="GO" id="GO:0060003">
    <property type="term" value="P:copper ion export"/>
    <property type="evidence" value="ECO:0007669"/>
    <property type="project" value="TreeGrafter"/>
</dbReference>
<comment type="function">
    <text evidence="5">CzcA and CzcB together would act in zinc efflux nearly as effectively as the complete czc efflux system (CzcABC). The CzcB protein is thought to funnel zinc cations to the CzcA transport protein.</text>
</comment>
<sequence length="461" mass="50042">MHPQIVEEEPGSCPICGMDLVEKEFPAEQTEQAAESSPESSANEDAHAGHDHAQASGDGDETVTRWTCPMHPQIVEEEPGSCPICGMDLVEKDYPASEVAGGESDSRQQVPSYPSVSVDPITVRHMNVVISEAAERQLAGEIRTVGTVGYDEDQLAHVHPRAEGWVETLEVASIGATVKRGDVLLEYYSPDIVAAQQDYLVALRRGMDDLIESSRARLELLNVPQVTIDRIRQQRQVTRTIPLLAPQDGYIAEIDLREGMYIRPDMELYTIARRDRVWVNVDVLERRMQAVGEGQTARMRVDGVPGREFKGTVDFVYPELDPQSRTLRVRLVFDNEEGLLRPNQFAEVTLSPANAPEVLAVPSTALIPAPGGARVVVRTGEGRFRPVAVETGVEAGGYTEIVSGLDAGDQVVASGQFLIDSESSIQAAFSRLSGSTGSETAKETDASGNGQSGDPHAGHQH</sequence>
<dbReference type="EMBL" id="CP046415">
    <property type="protein sequence ID" value="QGT79658.1"/>
    <property type="molecule type" value="Genomic_DNA"/>
</dbReference>
<dbReference type="InterPro" id="IPR058792">
    <property type="entry name" value="Beta-barrel_RND_2"/>
</dbReference>
<dbReference type="GO" id="GO:0030288">
    <property type="term" value="C:outer membrane-bounded periplasmic space"/>
    <property type="evidence" value="ECO:0007669"/>
    <property type="project" value="TreeGrafter"/>
</dbReference>
<evidence type="ECO:0000259" key="7">
    <source>
        <dbReference type="Pfam" id="PF19335"/>
    </source>
</evidence>
<proteinExistence type="inferred from homology"/>
<feature type="domain" description="CusB-like barrel-sandwich hybrid" evidence="9">
    <location>
        <begin position="156"/>
        <end position="272"/>
    </location>
</feature>
<dbReference type="InterPro" id="IPR058791">
    <property type="entry name" value="3HB_CusB"/>
</dbReference>
<feature type="region of interest" description="Disordered" evidence="6">
    <location>
        <begin position="26"/>
        <end position="65"/>
    </location>
</feature>
<evidence type="ECO:0000256" key="4">
    <source>
        <dbReference type="ARBA" id="ARBA00043263"/>
    </source>
</evidence>
<feature type="region of interest" description="Disordered" evidence="6">
    <location>
        <begin position="430"/>
        <end position="461"/>
    </location>
</feature>
<dbReference type="Pfam" id="PF25869">
    <property type="entry name" value="3HB_CusB"/>
    <property type="match status" value="1"/>
</dbReference>
<accession>A0A6I6D4D0</accession>
<dbReference type="SUPFAM" id="SSF111369">
    <property type="entry name" value="HlyD-like secretion proteins"/>
    <property type="match status" value="1"/>
</dbReference>
<evidence type="ECO:0000256" key="5">
    <source>
        <dbReference type="ARBA" id="ARBA00058766"/>
    </source>
</evidence>
<evidence type="ECO:0000256" key="1">
    <source>
        <dbReference type="ARBA" id="ARBA00009477"/>
    </source>
</evidence>
<dbReference type="InterPro" id="IPR058649">
    <property type="entry name" value="CzcB_C"/>
</dbReference>
<dbReference type="GO" id="GO:0046914">
    <property type="term" value="F:transition metal ion binding"/>
    <property type="evidence" value="ECO:0007669"/>
    <property type="project" value="TreeGrafter"/>
</dbReference>
<feature type="domain" description="CusB-like beta-barrel" evidence="10">
    <location>
        <begin position="276"/>
        <end position="352"/>
    </location>
</feature>
<feature type="domain" description="Heavy metal binding" evidence="7">
    <location>
        <begin position="1"/>
        <end position="23"/>
    </location>
</feature>
<dbReference type="FunFam" id="2.40.420.20:FF:000006">
    <property type="entry name" value="RND family efflux transporter MFP subunit"/>
    <property type="match status" value="1"/>
</dbReference>
<evidence type="ECO:0000259" key="11">
    <source>
        <dbReference type="Pfam" id="PF25975"/>
    </source>
</evidence>
<dbReference type="GO" id="GO:0016020">
    <property type="term" value="C:membrane"/>
    <property type="evidence" value="ECO:0007669"/>
    <property type="project" value="InterPro"/>
</dbReference>
<dbReference type="InterPro" id="IPR045800">
    <property type="entry name" value="HMBD"/>
</dbReference>
<dbReference type="PANTHER" id="PTHR30097">
    <property type="entry name" value="CATION EFFLUX SYSTEM PROTEIN CUSB"/>
    <property type="match status" value="1"/>
</dbReference>
<evidence type="ECO:0000256" key="6">
    <source>
        <dbReference type="SAM" id="MobiDB-lite"/>
    </source>
</evidence>
<comment type="similarity">
    <text evidence="1">Belongs to the membrane fusion protein (MFP) (TC 8.A.1) family.</text>
</comment>
<dbReference type="Pfam" id="PF25975">
    <property type="entry name" value="CzcB_C"/>
    <property type="match status" value="1"/>
</dbReference>
<dbReference type="InterPro" id="IPR058790">
    <property type="entry name" value="BSH_CusB"/>
</dbReference>
<protein>
    <submittedName>
        <fullName evidence="12">Efflux RND transporter periplasmic adaptor subunit</fullName>
    </submittedName>
</protein>
<dbReference type="Gene3D" id="2.40.30.170">
    <property type="match status" value="1"/>
</dbReference>
<organism evidence="12 13">
    <name type="scientific">Guyparkeria halophila</name>
    <dbReference type="NCBI Taxonomy" id="47960"/>
    <lineage>
        <taxon>Bacteria</taxon>
        <taxon>Pseudomonadati</taxon>
        <taxon>Pseudomonadota</taxon>
        <taxon>Gammaproteobacteria</taxon>
        <taxon>Chromatiales</taxon>
        <taxon>Thioalkalibacteraceae</taxon>
        <taxon>Guyparkeria</taxon>
    </lineage>
</organism>
<dbReference type="PANTHER" id="PTHR30097:SF15">
    <property type="entry name" value="CATION EFFLUX SYSTEM PROTEIN CUSB"/>
    <property type="match status" value="1"/>
</dbReference>
<feature type="compositionally biased region" description="Polar residues" evidence="6">
    <location>
        <begin position="430"/>
        <end position="439"/>
    </location>
</feature>
<feature type="domain" description="CusB-like three alpha-helical bundle" evidence="8">
    <location>
        <begin position="191"/>
        <end position="238"/>
    </location>
</feature>
<dbReference type="GO" id="GO:0015679">
    <property type="term" value="P:plasma membrane copper ion transport"/>
    <property type="evidence" value="ECO:0007669"/>
    <property type="project" value="TreeGrafter"/>
</dbReference>
<keyword evidence="13" id="KW-1185">Reference proteome</keyword>
<dbReference type="FunFam" id="2.40.30.170:FF:000010">
    <property type="entry name" value="Efflux RND transporter periplasmic adaptor subunit"/>
    <property type="match status" value="1"/>
</dbReference>
<dbReference type="AlphaFoldDB" id="A0A6I6D4D0"/>
<feature type="compositionally biased region" description="Low complexity" evidence="6">
    <location>
        <begin position="27"/>
        <end position="41"/>
    </location>
</feature>
<dbReference type="InterPro" id="IPR051909">
    <property type="entry name" value="MFP_Cation_Efflux"/>
</dbReference>
<dbReference type="Proteomes" id="UP000427716">
    <property type="component" value="Chromosome"/>
</dbReference>
<dbReference type="KEGG" id="ghl:GM160_11050"/>
<evidence type="ECO:0000256" key="2">
    <source>
        <dbReference type="ARBA" id="ARBA00022448"/>
    </source>
</evidence>
<keyword evidence="4" id="KW-0105">Cadmium resistance</keyword>
<evidence type="ECO:0000256" key="3">
    <source>
        <dbReference type="ARBA" id="ARBA00022833"/>
    </source>
</evidence>
<dbReference type="Gene3D" id="6.10.140.730">
    <property type="match status" value="1"/>
</dbReference>
<gene>
    <name evidence="12" type="ORF">GM160_11050</name>
</gene>